<evidence type="ECO:0000256" key="7">
    <source>
        <dbReference type="SAM" id="Phobius"/>
    </source>
</evidence>
<sequence length="302" mass="33063">MYGTKVYHAVSESIHFPPPVVREKVPFGSMSFTEPIVTIKSYLNMKRNCIGGRIFVEKTILDYLVLIKRRLWLIAIFVILSCVTTYFVSDNVVKPVYSASSQLLVNHISAKQGSNNLNDVNTSLNLVESYKQILTSPKIMDAVVATHPEFGLTQQKLAEKLQIKSSDKSQVIGLTFEAGSYPQAAAVVNAVTQKFVQTVPGLMELNNVKILNEADPQANPDPINGNPLMNIAISFLVSLMIALGTIVFLESINGTLRSEKEADADIGIPVIASIPVIRKKDIDGAAGNSKERVGERKYAAIE</sequence>
<protein>
    <submittedName>
        <fullName evidence="9">Polysaccharide chain length regulation protein</fullName>
    </submittedName>
</protein>
<accession>A0A3G9M7Z6</accession>
<keyword evidence="5 7" id="KW-1133">Transmembrane helix</keyword>
<feature type="transmembrane region" description="Helical" evidence="7">
    <location>
        <begin position="71"/>
        <end position="88"/>
    </location>
</feature>
<dbReference type="InterPro" id="IPR050445">
    <property type="entry name" value="Bact_polysacc_biosynth/exp"/>
</dbReference>
<organism evidence="9">
    <name type="scientific">Paenibacillus polymyxa</name>
    <name type="common">Bacillus polymyxa</name>
    <dbReference type="NCBI Taxonomy" id="1406"/>
    <lineage>
        <taxon>Bacteria</taxon>
        <taxon>Bacillati</taxon>
        <taxon>Bacillota</taxon>
        <taxon>Bacilli</taxon>
        <taxon>Bacillales</taxon>
        <taxon>Paenibacillaceae</taxon>
        <taxon>Paenibacillus</taxon>
    </lineage>
</organism>
<evidence type="ECO:0000313" key="9">
    <source>
        <dbReference type="EMBL" id="DAB41443.1"/>
    </source>
</evidence>
<feature type="domain" description="Polysaccharide chain length determinant N-terminal" evidence="8">
    <location>
        <begin position="62"/>
        <end position="145"/>
    </location>
</feature>
<keyword evidence="3" id="KW-1003">Cell membrane</keyword>
<evidence type="ECO:0000256" key="3">
    <source>
        <dbReference type="ARBA" id="ARBA00022475"/>
    </source>
</evidence>
<dbReference type="PANTHER" id="PTHR32309">
    <property type="entry name" value="TYROSINE-PROTEIN KINASE"/>
    <property type="match status" value="1"/>
</dbReference>
<evidence type="ECO:0000256" key="5">
    <source>
        <dbReference type="ARBA" id="ARBA00022989"/>
    </source>
</evidence>
<name>A0A3G9M7Z6_PAEPO</name>
<dbReference type="GO" id="GO:0005886">
    <property type="term" value="C:plasma membrane"/>
    <property type="evidence" value="ECO:0007669"/>
    <property type="project" value="UniProtKB-SubCell"/>
</dbReference>
<comment type="similarity">
    <text evidence="2">Belongs to the CpsC/CapA family.</text>
</comment>
<dbReference type="InterPro" id="IPR003856">
    <property type="entry name" value="LPS_length_determ_N"/>
</dbReference>
<feature type="transmembrane region" description="Helical" evidence="7">
    <location>
        <begin position="228"/>
        <end position="249"/>
    </location>
</feature>
<keyword evidence="4 7" id="KW-0812">Transmembrane</keyword>
<dbReference type="EMBL" id="BK010330">
    <property type="protein sequence ID" value="DAB41443.1"/>
    <property type="molecule type" value="Genomic_DNA"/>
</dbReference>
<dbReference type="Pfam" id="PF02706">
    <property type="entry name" value="Wzz"/>
    <property type="match status" value="1"/>
</dbReference>
<keyword evidence="6 7" id="KW-0472">Membrane</keyword>
<proteinExistence type="inferred from homology"/>
<dbReference type="AlphaFoldDB" id="A0A3G9M7Z6"/>
<dbReference type="GO" id="GO:0004713">
    <property type="term" value="F:protein tyrosine kinase activity"/>
    <property type="evidence" value="ECO:0007669"/>
    <property type="project" value="TreeGrafter"/>
</dbReference>
<reference evidence="9" key="1">
    <citation type="journal article" date="2017" name="Synth Biol (Oxf)">
        <title>Tailor-made exopolysaccharides--CRISPR-Cas9 mediated genome editing in Paenibacillus polymyxa.</title>
        <authorList>
            <person name="Ruetering M."/>
            <person name="Cress B.F."/>
            <person name="Schilling M."/>
            <person name="Ruehmann B."/>
            <person name="Koffas M.A.G."/>
            <person name="Sieber V."/>
            <person name="Schmid J."/>
        </authorList>
    </citation>
    <scope>NUCLEOTIDE SEQUENCE</scope>
    <source>
        <strain evidence="9">DSM 365</strain>
    </source>
</reference>
<dbReference type="PANTHER" id="PTHR32309:SF13">
    <property type="entry name" value="FERRIC ENTEROBACTIN TRANSPORT PROTEIN FEPE"/>
    <property type="match status" value="1"/>
</dbReference>
<evidence type="ECO:0000256" key="4">
    <source>
        <dbReference type="ARBA" id="ARBA00022692"/>
    </source>
</evidence>
<evidence type="ECO:0000259" key="8">
    <source>
        <dbReference type="Pfam" id="PF02706"/>
    </source>
</evidence>
<comment type="subcellular location">
    <subcellularLocation>
        <location evidence="1">Cell membrane</location>
        <topology evidence="1">Multi-pass membrane protein</topology>
    </subcellularLocation>
</comment>
<gene>
    <name evidence="9" type="primary">pepA</name>
</gene>
<evidence type="ECO:0000256" key="2">
    <source>
        <dbReference type="ARBA" id="ARBA00006683"/>
    </source>
</evidence>
<evidence type="ECO:0000256" key="6">
    <source>
        <dbReference type="ARBA" id="ARBA00023136"/>
    </source>
</evidence>
<evidence type="ECO:0000256" key="1">
    <source>
        <dbReference type="ARBA" id="ARBA00004651"/>
    </source>
</evidence>